<dbReference type="OrthoDB" id="9803723at2"/>
<dbReference type="EMBL" id="PDEP01000002">
    <property type="protein sequence ID" value="PEN08767.1"/>
    <property type="molecule type" value="Genomic_DNA"/>
</dbReference>
<dbReference type="InterPro" id="IPR018841">
    <property type="entry name" value="DUF2442"/>
</dbReference>
<dbReference type="RefSeq" id="WP_098061161.1">
    <property type="nucleotide sequence ID" value="NZ_PDEP01000002.1"/>
</dbReference>
<dbReference type="Proteomes" id="UP000221024">
    <property type="component" value="Unassembled WGS sequence"/>
</dbReference>
<reference evidence="1 2" key="1">
    <citation type="submission" date="2017-10" db="EMBL/GenBank/DDBJ databases">
        <title>Draft genome of Longimonas halophila.</title>
        <authorList>
            <person name="Goh K.M."/>
            <person name="Shamsir M.S."/>
            <person name="Lim S.W."/>
        </authorList>
    </citation>
    <scope>NUCLEOTIDE SEQUENCE [LARGE SCALE GENOMIC DNA]</scope>
    <source>
        <strain evidence="1 2">KCTC 42399</strain>
    </source>
</reference>
<dbReference type="Pfam" id="PF10387">
    <property type="entry name" value="DUF2442"/>
    <property type="match status" value="1"/>
</dbReference>
<proteinExistence type="predicted"/>
<name>A0A2H3NVN7_9BACT</name>
<evidence type="ECO:0000313" key="2">
    <source>
        <dbReference type="Proteomes" id="UP000221024"/>
    </source>
</evidence>
<comment type="caution">
    <text evidence="1">The sequence shown here is derived from an EMBL/GenBank/DDBJ whole genome shotgun (WGS) entry which is preliminary data.</text>
</comment>
<protein>
    <recommendedName>
        <fullName evidence="3">DUF2442 domain-containing protein</fullName>
    </recommendedName>
</protein>
<dbReference type="InterPro" id="IPR036782">
    <property type="entry name" value="NE0471-like_N"/>
</dbReference>
<evidence type="ECO:0000313" key="1">
    <source>
        <dbReference type="EMBL" id="PEN08767.1"/>
    </source>
</evidence>
<gene>
    <name evidence="1" type="ORF">CRI93_03145</name>
</gene>
<dbReference type="AlphaFoldDB" id="A0A2H3NVN7"/>
<accession>A0A2H3NVN7</accession>
<keyword evidence="2" id="KW-1185">Reference proteome</keyword>
<organism evidence="1 2">
    <name type="scientific">Longimonas halophila</name>
    <dbReference type="NCBI Taxonomy" id="1469170"/>
    <lineage>
        <taxon>Bacteria</taxon>
        <taxon>Pseudomonadati</taxon>
        <taxon>Rhodothermota</taxon>
        <taxon>Rhodothermia</taxon>
        <taxon>Rhodothermales</taxon>
        <taxon>Salisaetaceae</taxon>
        <taxon>Longimonas</taxon>
    </lineage>
</organism>
<dbReference type="SUPFAM" id="SSF143880">
    <property type="entry name" value="NE0471 N-terminal domain-like"/>
    <property type="match status" value="1"/>
</dbReference>
<evidence type="ECO:0008006" key="3">
    <source>
        <dbReference type="Google" id="ProtNLM"/>
    </source>
</evidence>
<dbReference type="Gene3D" id="3.30.2020.10">
    <property type="entry name" value="NE0471-like N-terminal domain"/>
    <property type="match status" value="1"/>
</dbReference>
<sequence>MFEPLEVKALADYRIWIRYADGSEGEVDLSHLVGRGVFKLWEDEEKWKNVRIADDGAIRWSEEVELCPDATYLKLTGKSPEEAFPKLKSTAHA</sequence>